<dbReference type="SUPFAM" id="SSF52047">
    <property type="entry name" value="RNI-like"/>
    <property type="match status" value="2"/>
</dbReference>
<gene>
    <name evidence="2" type="ORF">EIP91_004415</name>
</gene>
<dbReference type="InterPro" id="IPR032675">
    <property type="entry name" value="LRR_dom_sf"/>
</dbReference>
<dbReference type="Pfam" id="PF12937">
    <property type="entry name" value="F-box-like"/>
    <property type="match status" value="1"/>
</dbReference>
<reference evidence="2 3" key="1">
    <citation type="submission" date="2018-11" db="EMBL/GenBank/DDBJ databases">
        <title>Genome assembly of Steccherinum ochraceum LE-BIN_3174, the white-rot fungus of the Steccherinaceae family (The Residual Polyporoid clade, Polyporales, Basidiomycota).</title>
        <authorList>
            <person name="Fedorova T.V."/>
            <person name="Glazunova O.A."/>
            <person name="Landesman E.O."/>
            <person name="Moiseenko K.V."/>
            <person name="Psurtseva N.V."/>
            <person name="Savinova O.S."/>
            <person name="Shakhova N.V."/>
            <person name="Tyazhelova T.V."/>
            <person name="Vasina D.V."/>
        </authorList>
    </citation>
    <scope>NUCLEOTIDE SEQUENCE [LARGE SCALE GENOMIC DNA]</scope>
    <source>
        <strain evidence="2 3">LE-BIN_3174</strain>
    </source>
</reference>
<evidence type="ECO:0000313" key="2">
    <source>
        <dbReference type="EMBL" id="TCD70234.1"/>
    </source>
</evidence>
<dbReference type="Proteomes" id="UP000292702">
    <property type="component" value="Unassembled WGS sequence"/>
</dbReference>
<comment type="caution">
    <text evidence="2">The sequence shown here is derived from an EMBL/GenBank/DDBJ whole genome shotgun (WGS) entry which is preliminary data.</text>
</comment>
<dbReference type="Gene3D" id="3.80.10.10">
    <property type="entry name" value="Ribonuclease Inhibitor"/>
    <property type="match status" value="1"/>
</dbReference>
<dbReference type="STRING" id="92696.A0A4R0S1X1"/>
<dbReference type="AlphaFoldDB" id="A0A4R0S1X1"/>
<dbReference type="EMBL" id="RWJN01000025">
    <property type="protein sequence ID" value="TCD70234.1"/>
    <property type="molecule type" value="Genomic_DNA"/>
</dbReference>
<accession>A0A4R0S1X1</accession>
<feature type="domain" description="F-box" evidence="1">
    <location>
        <begin position="78"/>
        <end position="144"/>
    </location>
</feature>
<proteinExistence type="predicted"/>
<keyword evidence="3" id="KW-1185">Reference proteome</keyword>
<dbReference type="OrthoDB" id="3193283at2759"/>
<sequence length="1125" mass="127395">MSNPSLEVVELKTALRECLLQAETLKSRVSDLDWPAGGSGISTQKRQADRLELTRLEDLLAFTTTHLRTMRNSYCAVNRLPTELLAHIFKFMHPDSSTSTAFPKHYRPVPYHDSIKLATVLSRVCRYWRDTLKLHPSTWTTLVFWPRKNRKELHDGLTSRFLFKSGAVPITVYTMTFHGIACIGQQLHRLRHLFLSLPTSDWTETVATALASSAPLLEWLECRADHCTDDLSLDRRPHLPLLFSGNTPRLRKLRLHGFESWDHRQFHEVTHVSITGCTWLERGAARGTQEFLDRLRMLNGIEELYLASLYPWTTWWNVDHSQLVWMFTYVHIPVGVSLNISVLRDADRPYSIFSENVARFENLQGLQSMKIVEGHYLTASGPHGSLVLNLSSKSRLNPGAFLSGFPFTPTLQELCIEGSLIGIWYDPFASLVSLRSLHLRPRYMSHLTSGKESNIIRALISTTVANSQPGRVPCGQLSELRVDVDFGLSYTDPGSFLYDVLLMVERRAVHKASPHIVNLLVHFSGHSTNAMRAPPLQIQLVSAQLQVDHETQVSVVFETIIQKCRSHAEELLAGLSELDWMGYGTQCSIRASGLPGLAELTDVVWHAFAIAQTIQNSECHVNRLPMEVLAHVFSFTPAGFESGDEFPAREIYLPQNDSLLAFFQLRHVCRYWKQTLDQNPQVFASIVVDSGSWREDGSESSLLGHRLSLLQSQPFTFYTSKPLSIQAVVSESHRLRGVYVDVPWSLDDRVESYLSVFKDLADPAPQLEWMDLKIRHGGFREKQFVLPLVFAGNLPRLRKLRLSGFLSCDANLFGSLTHLSLSGYALEESVPRRPQHFIDMLRASPMLEELYLQQLDPWWSPWNDISSRPNTEGSIVCLPKLVRVVARYCSISQMTSIFAYLRIIAGVSLSITELTPNQDQTIFDIFSEHPEHFENLNGLTSLRMELGSSGQLSGKGSSGSFAVGLARHAARFRFAPFPFYSTIRELKLVAFDYWGGYEVDWYTVFSAMTALQKLEITSPNTGLETDIIRLLLWTSAISTSPIFCPQLREIAVYQDKQLIYGRSSWLHDLLLCAEHRSRRGHPLSVVRVGPHEQKPLSTKEADLPLRRIILETLGAYVETVEVTQG</sequence>
<protein>
    <recommendedName>
        <fullName evidence="1">F-box domain-containing protein</fullName>
    </recommendedName>
</protein>
<evidence type="ECO:0000259" key="1">
    <source>
        <dbReference type="Pfam" id="PF12937"/>
    </source>
</evidence>
<dbReference type="InterPro" id="IPR001810">
    <property type="entry name" value="F-box_dom"/>
</dbReference>
<organism evidence="2 3">
    <name type="scientific">Steccherinum ochraceum</name>
    <dbReference type="NCBI Taxonomy" id="92696"/>
    <lineage>
        <taxon>Eukaryota</taxon>
        <taxon>Fungi</taxon>
        <taxon>Dikarya</taxon>
        <taxon>Basidiomycota</taxon>
        <taxon>Agaricomycotina</taxon>
        <taxon>Agaricomycetes</taxon>
        <taxon>Polyporales</taxon>
        <taxon>Steccherinaceae</taxon>
        <taxon>Steccherinum</taxon>
    </lineage>
</organism>
<evidence type="ECO:0000313" key="3">
    <source>
        <dbReference type="Proteomes" id="UP000292702"/>
    </source>
</evidence>
<dbReference type="Gene3D" id="1.20.1280.50">
    <property type="match status" value="1"/>
</dbReference>
<name>A0A4R0S1X1_9APHY</name>